<keyword evidence="9 12" id="KW-0472">Membrane</keyword>
<evidence type="ECO:0000256" key="6">
    <source>
        <dbReference type="ARBA" id="ARBA00022958"/>
    </source>
</evidence>
<keyword evidence="3" id="KW-0633">Potassium transport</keyword>
<proteinExistence type="predicted"/>
<evidence type="ECO:0000256" key="11">
    <source>
        <dbReference type="SAM" id="MobiDB-lite"/>
    </source>
</evidence>
<gene>
    <name evidence="14" type="ORF">E2C01_048856</name>
</gene>
<keyword evidence="6" id="KW-0630">Potassium</keyword>
<dbReference type="SUPFAM" id="SSF81324">
    <property type="entry name" value="Voltage-gated potassium channels"/>
    <property type="match status" value="1"/>
</dbReference>
<evidence type="ECO:0000256" key="12">
    <source>
        <dbReference type="SAM" id="Phobius"/>
    </source>
</evidence>
<dbReference type="GO" id="GO:0005267">
    <property type="term" value="F:potassium channel activity"/>
    <property type="evidence" value="ECO:0007669"/>
    <property type="project" value="UniProtKB-KW"/>
</dbReference>
<dbReference type="AlphaFoldDB" id="A0A5B7GCA7"/>
<feature type="transmembrane region" description="Helical" evidence="12">
    <location>
        <begin position="145"/>
        <end position="164"/>
    </location>
</feature>
<protein>
    <recommendedName>
        <fullName evidence="13">Potassium channel domain-containing protein</fullName>
    </recommendedName>
</protein>
<keyword evidence="8" id="KW-0406">Ion transport</keyword>
<dbReference type="GO" id="GO:0016020">
    <property type="term" value="C:membrane"/>
    <property type="evidence" value="ECO:0007669"/>
    <property type="project" value="UniProtKB-SubCell"/>
</dbReference>
<evidence type="ECO:0000256" key="4">
    <source>
        <dbReference type="ARBA" id="ARBA00022692"/>
    </source>
</evidence>
<evidence type="ECO:0000256" key="3">
    <source>
        <dbReference type="ARBA" id="ARBA00022538"/>
    </source>
</evidence>
<feature type="transmembrane region" description="Helical" evidence="12">
    <location>
        <begin position="171"/>
        <end position="190"/>
    </location>
</feature>
<evidence type="ECO:0000256" key="5">
    <source>
        <dbReference type="ARBA" id="ARBA00022826"/>
    </source>
</evidence>
<feature type="domain" description="Potassium channel" evidence="13">
    <location>
        <begin position="181"/>
        <end position="253"/>
    </location>
</feature>
<keyword evidence="15" id="KW-1185">Reference proteome</keyword>
<evidence type="ECO:0000313" key="15">
    <source>
        <dbReference type="Proteomes" id="UP000324222"/>
    </source>
</evidence>
<evidence type="ECO:0000256" key="7">
    <source>
        <dbReference type="ARBA" id="ARBA00022989"/>
    </source>
</evidence>
<feature type="transmembrane region" description="Helical" evidence="12">
    <location>
        <begin position="12"/>
        <end position="35"/>
    </location>
</feature>
<evidence type="ECO:0000256" key="9">
    <source>
        <dbReference type="ARBA" id="ARBA00023136"/>
    </source>
</evidence>
<feature type="region of interest" description="Disordered" evidence="11">
    <location>
        <begin position="547"/>
        <end position="572"/>
    </location>
</feature>
<feature type="transmembrane region" description="Helical" evidence="12">
    <location>
        <begin position="78"/>
        <end position="101"/>
    </location>
</feature>
<feature type="compositionally biased region" description="Polar residues" evidence="11">
    <location>
        <begin position="547"/>
        <end position="568"/>
    </location>
</feature>
<dbReference type="PANTHER" id="PTHR10027">
    <property type="entry name" value="CALCIUM-ACTIVATED POTASSIUM CHANNEL ALPHA CHAIN"/>
    <property type="match status" value="1"/>
</dbReference>
<evidence type="ECO:0000256" key="2">
    <source>
        <dbReference type="ARBA" id="ARBA00022448"/>
    </source>
</evidence>
<dbReference type="Gene3D" id="1.10.287.70">
    <property type="match status" value="1"/>
</dbReference>
<keyword evidence="4 12" id="KW-0812">Transmembrane</keyword>
<dbReference type="Proteomes" id="UP000324222">
    <property type="component" value="Unassembled WGS sequence"/>
</dbReference>
<dbReference type="Pfam" id="PF07885">
    <property type="entry name" value="Ion_trans_2"/>
    <property type="match status" value="1"/>
</dbReference>
<dbReference type="InterPro" id="IPR013099">
    <property type="entry name" value="K_chnl_dom"/>
</dbReference>
<keyword evidence="7 12" id="KW-1133">Transmembrane helix</keyword>
<comment type="subcellular location">
    <subcellularLocation>
        <location evidence="1">Membrane</location>
        <topology evidence="1">Multi-pass membrane protein</topology>
    </subcellularLocation>
</comment>
<organism evidence="14 15">
    <name type="scientific">Portunus trituberculatus</name>
    <name type="common">Swimming crab</name>
    <name type="synonym">Neptunus trituberculatus</name>
    <dbReference type="NCBI Taxonomy" id="210409"/>
    <lineage>
        <taxon>Eukaryota</taxon>
        <taxon>Metazoa</taxon>
        <taxon>Ecdysozoa</taxon>
        <taxon>Arthropoda</taxon>
        <taxon>Crustacea</taxon>
        <taxon>Multicrustacea</taxon>
        <taxon>Malacostraca</taxon>
        <taxon>Eumalacostraca</taxon>
        <taxon>Eucarida</taxon>
        <taxon>Decapoda</taxon>
        <taxon>Pleocyemata</taxon>
        <taxon>Brachyura</taxon>
        <taxon>Eubrachyura</taxon>
        <taxon>Portunoidea</taxon>
        <taxon>Portunidae</taxon>
        <taxon>Portuninae</taxon>
        <taxon>Portunus</taxon>
    </lineage>
</organism>
<dbReference type="InterPro" id="IPR047871">
    <property type="entry name" value="K_chnl_Slo-like"/>
</dbReference>
<evidence type="ECO:0000256" key="8">
    <source>
        <dbReference type="ARBA" id="ARBA00023065"/>
    </source>
</evidence>
<accession>A0A5B7GCA7</accession>
<evidence type="ECO:0000256" key="1">
    <source>
        <dbReference type="ARBA" id="ARBA00004141"/>
    </source>
</evidence>
<keyword evidence="10" id="KW-0407">Ion channel</keyword>
<evidence type="ECO:0000256" key="10">
    <source>
        <dbReference type="ARBA" id="ARBA00023303"/>
    </source>
</evidence>
<sequence>MRKTCPGSYAVLDPCVHLATTFAAYSILLLAWAIVRLCRVQPLRPQRTFHWIIAALTPVAAILFLLKIHAKDIGLRTCTLSSAFHVTVLVVDIVFFLRFLVEFLEGHPPEPLPSLTDCWLLVNTVWELASGLVVSEYQFLVLVRFLYPQTLEMYAALLTLLLGVRGKKRSFQLGVALVGVFVFAGAVQTAEEWSQLLGIHPGAEGEATTWHSYWDYIYMGYVTVSTVGYGDITPSTVASQIIVVVAIVVYINCYAGNCEELYHAMKGVIFGVTNHIPPLPRRRRVMVVGCFLQDTMQQLLDELCAQEETQIIVGAGEEKLSIRQDQKISVIRGDLNRSFFRRCFPEVDSDANNPAYILVAVNQEGDRDKEQGRDSDLHVLSLVQMVKADLPDLPVVAQVWCRETRVAMQSMEAWRTDTDQVVCHQEVMAGLVTQAVAAEGAASILATLLTSPPTAISPATHVCTDQLTRAHLWGQGLVLALSDPESGPLEAFEQVALQHYLLDRVLLLGCVQQSKTAAQDRFNILPAFLPPNARRVMLVPPDLVSSDGSVSTQATKRSRNITQVSPDTRSPRIRPTKTVWVVRDGPEGGVAKSAWERNLRVVTEENEQIHIDAAVLLEPQHDASQALYNYYSAKAFLAETSPWASLVANVEHGMRPGVWQVSAGSPHACTTFINSCVVTSATSLACDSDSLLSVWTSLVQECEAVEVEVKSYSCYGKMFQLLLARHRLLAMGATVQVSSHSRTACASALSLDHGEDTLAVTNPDFDFCLHPGDKMVAFRLQEPLEAIDA</sequence>
<evidence type="ECO:0000259" key="13">
    <source>
        <dbReference type="Pfam" id="PF07885"/>
    </source>
</evidence>
<dbReference type="EMBL" id="VSRR010012746">
    <property type="protein sequence ID" value="MPC54927.1"/>
    <property type="molecule type" value="Genomic_DNA"/>
</dbReference>
<evidence type="ECO:0000313" key="14">
    <source>
        <dbReference type="EMBL" id="MPC54927.1"/>
    </source>
</evidence>
<keyword evidence="2" id="KW-0813">Transport</keyword>
<comment type="caution">
    <text evidence="14">The sequence shown here is derived from an EMBL/GenBank/DDBJ whole genome shotgun (WGS) entry which is preliminary data.</text>
</comment>
<reference evidence="14 15" key="1">
    <citation type="submission" date="2019-05" db="EMBL/GenBank/DDBJ databases">
        <title>Another draft genome of Portunus trituberculatus and its Hox gene families provides insights of decapod evolution.</title>
        <authorList>
            <person name="Jeong J.-H."/>
            <person name="Song I."/>
            <person name="Kim S."/>
            <person name="Choi T."/>
            <person name="Kim D."/>
            <person name="Ryu S."/>
            <person name="Kim W."/>
        </authorList>
    </citation>
    <scope>NUCLEOTIDE SEQUENCE [LARGE SCALE GENOMIC DNA]</scope>
    <source>
        <tissue evidence="14">Muscle</tissue>
    </source>
</reference>
<name>A0A5B7GCA7_PORTR</name>
<feature type="transmembrane region" description="Helical" evidence="12">
    <location>
        <begin position="47"/>
        <end position="66"/>
    </location>
</feature>
<dbReference type="PANTHER" id="PTHR10027:SF10">
    <property type="entry name" value="SLOWPOKE 2, ISOFORM D"/>
    <property type="match status" value="1"/>
</dbReference>
<keyword evidence="5" id="KW-0631">Potassium channel</keyword>